<organism evidence="2 3">
    <name type="scientific">Portunus trituberculatus</name>
    <name type="common">Swimming crab</name>
    <name type="synonym">Neptunus trituberculatus</name>
    <dbReference type="NCBI Taxonomy" id="210409"/>
    <lineage>
        <taxon>Eukaryota</taxon>
        <taxon>Metazoa</taxon>
        <taxon>Ecdysozoa</taxon>
        <taxon>Arthropoda</taxon>
        <taxon>Crustacea</taxon>
        <taxon>Multicrustacea</taxon>
        <taxon>Malacostraca</taxon>
        <taxon>Eumalacostraca</taxon>
        <taxon>Eucarida</taxon>
        <taxon>Decapoda</taxon>
        <taxon>Pleocyemata</taxon>
        <taxon>Brachyura</taxon>
        <taxon>Eubrachyura</taxon>
        <taxon>Portunoidea</taxon>
        <taxon>Portunidae</taxon>
        <taxon>Portuninae</taxon>
        <taxon>Portunus</taxon>
    </lineage>
</organism>
<evidence type="ECO:0000313" key="3">
    <source>
        <dbReference type="Proteomes" id="UP000324222"/>
    </source>
</evidence>
<feature type="region of interest" description="Disordered" evidence="1">
    <location>
        <begin position="56"/>
        <end position="92"/>
    </location>
</feature>
<gene>
    <name evidence="2" type="ORF">E2C01_005189</name>
</gene>
<dbReference type="Proteomes" id="UP000324222">
    <property type="component" value="Unassembled WGS sequence"/>
</dbReference>
<dbReference type="AlphaFoldDB" id="A0A5B7CSN6"/>
<protein>
    <submittedName>
        <fullName evidence="2">Uncharacterized protein</fullName>
    </submittedName>
</protein>
<evidence type="ECO:0000313" key="2">
    <source>
        <dbReference type="EMBL" id="MPC12490.1"/>
    </source>
</evidence>
<comment type="caution">
    <text evidence="2">The sequence shown here is derived from an EMBL/GenBank/DDBJ whole genome shotgun (WGS) entry which is preliminary data.</text>
</comment>
<reference evidence="2 3" key="1">
    <citation type="submission" date="2019-05" db="EMBL/GenBank/DDBJ databases">
        <title>Another draft genome of Portunus trituberculatus and its Hox gene families provides insights of decapod evolution.</title>
        <authorList>
            <person name="Jeong J.-H."/>
            <person name="Song I."/>
            <person name="Kim S."/>
            <person name="Choi T."/>
            <person name="Kim D."/>
            <person name="Ryu S."/>
            <person name="Kim W."/>
        </authorList>
    </citation>
    <scope>NUCLEOTIDE SEQUENCE [LARGE SCALE GENOMIC DNA]</scope>
    <source>
        <tissue evidence="2">Muscle</tissue>
    </source>
</reference>
<proteinExistence type="predicted"/>
<sequence>MKEGTPHALCPTLPLALRGVALPLGGPAKCERRGGEHLAATGSGRGAAGLIIHEVEGEDRNGEAASTRLIPGDGPCDSRPTQPYKPSRLCSE</sequence>
<name>A0A5B7CSN6_PORTR</name>
<keyword evidence="3" id="KW-1185">Reference proteome</keyword>
<dbReference type="EMBL" id="VSRR010000219">
    <property type="protein sequence ID" value="MPC12490.1"/>
    <property type="molecule type" value="Genomic_DNA"/>
</dbReference>
<accession>A0A5B7CSN6</accession>
<evidence type="ECO:0000256" key="1">
    <source>
        <dbReference type="SAM" id="MobiDB-lite"/>
    </source>
</evidence>